<dbReference type="GO" id="GO:0030599">
    <property type="term" value="F:pectinesterase activity"/>
    <property type="evidence" value="ECO:0007669"/>
    <property type="project" value="UniProtKB-UniRule"/>
</dbReference>
<dbReference type="SUPFAM" id="SSF51126">
    <property type="entry name" value="Pectin lyase-like"/>
    <property type="match status" value="1"/>
</dbReference>
<feature type="chain" id="PRO_5044529150" description="Pectinesterase" evidence="11">
    <location>
        <begin position="23"/>
        <end position="348"/>
    </location>
</feature>
<comment type="caution">
    <text evidence="13">The sequence shown here is derived from an EMBL/GenBank/DDBJ whole genome shotgun (WGS) entry which is preliminary data.</text>
</comment>
<feature type="domain" description="Pectinesterase catalytic" evidence="12">
    <location>
        <begin position="35"/>
        <end position="334"/>
    </location>
</feature>
<evidence type="ECO:0000256" key="1">
    <source>
        <dbReference type="ARBA" id="ARBA00004191"/>
    </source>
</evidence>
<feature type="active site" evidence="10">
    <location>
        <position position="186"/>
    </location>
</feature>
<reference evidence="13 14" key="1">
    <citation type="submission" date="2024-06" db="EMBL/GenBank/DDBJ databases">
        <title>A chromosome level genome sequence of Diviner's sage (Salvia divinorum).</title>
        <authorList>
            <person name="Ford S.A."/>
            <person name="Ro D.-K."/>
            <person name="Ness R.W."/>
            <person name="Phillips M.A."/>
        </authorList>
    </citation>
    <scope>NUCLEOTIDE SEQUENCE [LARGE SCALE GENOMIC DNA]</scope>
    <source>
        <strain evidence="13">SAF-2024a</strain>
        <tissue evidence="13">Leaf</tissue>
    </source>
</reference>
<dbReference type="EC" id="3.1.1.11" evidence="3 11"/>
<dbReference type="FunFam" id="2.160.20.10:FF:000001">
    <property type="entry name" value="Pectinesterase"/>
    <property type="match status" value="1"/>
</dbReference>
<keyword evidence="7 11" id="KW-0063">Aspartyl esterase</keyword>
<keyword evidence="5" id="KW-0964">Secreted</keyword>
<dbReference type="Gene3D" id="2.160.20.10">
    <property type="entry name" value="Single-stranded right-handed beta-helix, Pectin lyase-like"/>
    <property type="match status" value="1"/>
</dbReference>
<dbReference type="GO" id="GO:0042545">
    <property type="term" value="P:cell wall modification"/>
    <property type="evidence" value="ECO:0007669"/>
    <property type="project" value="UniProtKB-UniRule"/>
</dbReference>
<evidence type="ECO:0000256" key="7">
    <source>
        <dbReference type="ARBA" id="ARBA00023085"/>
    </source>
</evidence>
<comment type="catalytic activity">
    <reaction evidence="9 11">
        <text>[(1-&gt;4)-alpha-D-galacturonosyl methyl ester](n) + n H2O = [(1-&gt;4)-alpha-D-galacturonosyl](n) + n methanol + n H(+)</text>
        <dbReference type="Rhea" id="RHEA:22380"/>
        <dbReference type="Rhea" id="RHEA-COMP:14570"/>
        <dbReference type="Rhea" id="RHEA-COMP:14573"/>
        <dbReference type="ChEBI" id="CHEBI:15377"/>
        <dbReference type="ChEBI" id="CHEBI:15378"/>
        <dbReference type="ChEBI" id="CHEBI:17790"/>
        <dbReference type="ChEBI" id="CHEBI:140522"/>
        <dbReference type="ChEBI" id="CHEBI:140523"/>
        <dbReference type="EC" id="3.1.1.11"/>
    </reaction>
</comment>
<comment type="pathway">
    <text evidence="2 11">Glycan metabolism; pectin degradation; 2-dehydro-3-deoxy-D-gluconate from pectin: step 1/5.</text>
</comment>
<dbReference type="InterPro" id="IPR012334">
    <property type="entry name" value="Pectin_lyas_fold"/>
</dbReference>
<dbReference type="PROSITE" id="PS00503">
    <property type="entry name" value="PECTINESTERASE_2"/>
    <property type="match status" value="1"/>
</dbReference>
<sequence length="348" mass="37683">MEKTILIIVVVVVSFMFAAVSGDWELQQASIPRANVVVAQDGSGDFTTVGAAVAAAAGRRSGSGRYVIYVKAGTYAEYVTIGKDLVNVMLLGDGIGRTIITGSRSNGTGSPTIESGTVVVEGAGFIGRDITFRNTAGPANQQAVALRSDSDRSVFYKCSFEGYQDTLYARVGTQFYRECDIYGTVDFIFGDAAVVLQNCNIYLRNPPNKVNTITAQGRTNQTMKTGTVIHNSRVTAAPDLRPVQRSVKTYLGRPWKQYSRTVFMKTVLDGLIDPAGWLPWNNDPSNLKTLYDAEYANTGPGSSTANRVKWPGYHVITSPSVAEQFAPRNFIDADSWLPATNVPYTPGL</sequence>
<keyword evidence="11" id="KW-0732">Signal</keyword>
<evidence type="ECO:0000256" key="10">
    <source>
        <dbReference type="PROSITE-ProRule" id="PRU10040"/>
    </source>
</evidence>
<gene>
    <name evidence="13" type="ORF">AAHA92_01636</name>
</gene>
<dbReference type="EMBL" id="JBEAFC010000002">
    <property type="protein sequence ID" value="KAL1565973.1"/>
    <property type="molecule type" value="Genomic_DNA"/>
</dbReference>
<evidence type="ECO:0000313" key="14">
    <source>
        <dbReference type="Proteomes" id="UP001567538"/>
    </source>
</evidence>
<accession>A0ABD1IEM0</accession>
<evidence type="ECO:0000256" key="6">
    <source>
        <dbReference type="ARBA" id="ARBA00022801"/>
    </source>
</evidence>
<dbReference type="AlphaFoldDB" id="A0ABD1IEM0"/>
<keyword evidence="4" id="KW-0134">Cell wall</keyword>
<dbReference type="PANTHER" id="PTHR31707">
    <property type="entry name" value="PECTINESTERASE"/>
    <property type="match status" value="1"/>
</dbReference>
<dbReference type="InterPro" id="IPR011050">
    <property type="entry name" value="Pectin_lyase_fold/virulence"/>
</dbReference>
<evidence type="ECO:0000256" key="11">
    <source>
        <dbReference type="RuleBase" id="RU000589"/>
    </source>
</evidence>
<protein>
    <recommendedName>
        <fullName evidence="3 11">Pectinesterase</fullName>
        <ecNumber evidence="3 11">3.1.1.11</ecNumber>
    </recommendedName>
</protein>
<dbReference type="Pfam" id="PF01095">
    <property type="entry name" value="Pectinesterase"/>
    <property type="match status" value="1"/>
</dbReference>
<name>A0ABD1IEM0_SALDI</name>
<evidence type="ECO:0000256" key="5">
    <source>
        <dbReference type="ARBA" id="ARBA00022525"/>
    </source>
</evidence>
<keyword evidence="14" id="KW-1185">Reference proteome</keyword>
<evidence type="ECO:0000256" key="3">
    <source>
        <dbReference type="ARBA" id="ARBA00013229"/>
    </source>
</evidence>
<evidence type="ECO:0000313" key="13">
    <source>
        <dbReference type="EMBL" id="KAL1565973.1"/>
    </source>
</evidence>
<organism evidence="13 14">
    <name type="scientific">Salvia divinorum</name>
    <name type="common">Maria pastora</name>
    <name type="synonym">Diviner's sage</name>
    <dbReference type="NCBI Taxonomy" id="28513"/>
    <lineage>
        <taxon>Eukaryota</taxon>
        <taxon>Viridiplantae</taxon>
        <taxon>Streptophyta</taxon>
        <taxon>Embryophyta</taxon>
        <taxon>Tracheophyta</taxon>
        <taxon>Spermatophyta</taxon>
        <taxon>Magnoliopsida</taxon>
        <taxon>eudicotyledons</taxon>
        <taxon>Gunneridae</taxon>
        <taxon>Pentapetalae</taxon>
        <taxon>asterids</taxon>
        <taxon>lamiids</taxon>
        <taxon>Lamiales</taxon>
        <taxon>Lamiaceae</taxon>
        <taxon>Nepetoideae</taxon>
        <taxon>Mentheae</taxon>
        <taxon>Salviinae</taxon>
        <taxon>Salvia</taxon>
        <taxon>Salvia subgen. Calosphace</taxon>
    </lineage>
</organism>
<dbReference type="Proteomes" id="UP001567538">
    <property type="component" value="Unassembled WGS sequence"/>
</dbReference>
<keyword evidence="8" id="KW-0961">Cell wall biogenesis/degradation</keyword>
<feature type="signal peptide" evidence="11">
    <location>
        <begin position="1"/>
        <end position="22"/>
    </location>
</feature>
<proteinExistence type="predicted"/>
<comment type="subcellular location">
    <subcellularLocation>
        <location evidence="1">Secreted</location>
        <location evidence="1">Cell wall</location>
    </subcellularLocation>
</comment>
<keyword evidence="6 11" id="KW-0378">Hydrolase</keyword>
<dbReference type="InterPro" id="IPR000070">
    <property type="entry name" value="Pectinesterase_cat"/>
</dbReference>
<evidence type="ECO:0000256" key="8">
    <source>
        <dbReference type="ARBA" id="ARBA00023316"/>
    </source>
</evidence>
<dbReference type="InterPro" id="IPR033131">
    <property type="entry name" value="Pectinesterase_Asp_AS"/>
</dbReference>
<evidence type="ECO:0000259" key="12">
    <source>
        <dbReference type="Pfam" id="PF01095"/>
    </source>
</evidence>
<evidence type="ECO:0000256" key="9">
    <source>
        <dbReference type="ARBA" id="ARBA00047928"/>
    </source>
</evidence>
<dbReference type="GO" id="GO:0045490">
    <property type="term" value="P:pectin catabolic process"/>
    <property type="evidence" value="ECO:0007669"/>
    <property type="project" value="UniProtKB-UniRule"/>
</dbReference>
<evidence type="ECO:0000256" key="4">
    <source>
        <dbReference type="ARBA" id="ARBA00022512"/>
    </source>
</evidence>
<evidence type="ECO:0000256" key="2">
    <source>
        <dbReference type="ARBA" id="ARBA00005184"/>
    </source>
</evidence>